<feature type="compositionally biased region" description="Basic and acidic residues" evidence="2">
    <location>
        <begin position="1430"/>
        <end position="1455"/>
    </location>
</feature>
<feature type="region of interest" description="Disordered" evidence="2">
    <location>
        <begin position="1226"/>
        <end position="1516"/>
    </location>
</feature>
<accession>A0A0G4GHZ3</accession>
<feature type="compositionally biased region" description="Low complexity" evidence="2">
    <location>
        <begin position="608"/>
        <end position="635"/>
    </location>
</feature>
<feature type="compositionally biased region" description="Basic and acidic residues" evidence="2">
    <location>
        <begin position="1319"/>
        <end position="1345"/>
    </location>
</feature>
<feature type="compositionally biased region" description="Basic and acidic residues" evidence="2">
    <location>
        <begin position="1469"/>
        <end position="1480"/>
    </location>
</feature>
<name>A0A0G4GHZ3_VITBC</name>
<comment type="similarity">
    <text evidence="1">Belongs to the pseudouridine synthase RluA family.</text>
</comment>
<dbReference type="SUPFAM" id="SSF55120">
    <property type="entry name" value="Pseudouridine synthase"/>
    <property type="match status" value="1"/>
</dbReference>
<feature type="domain" description="Pseudouridine synthase RsuA/RluA-like" evidence="3">
    <location>
        <begin position="940"/>
        <end position="1083"/>
    </location>
</feature>
<feature type="compositionally biased region" description="Low complexity" evidence="2">
    <location>
        <begin position="121"/>
        <end position="142"/>
    </location>
</feature>
<feature type="compositionally biased region" description="Pro residues" evidence="2">
    <location>
        <begin position="198"/>
        <end position="212"/>
    </location>
</feature>
<feature type="compositionally biased region" description="Basic residues" evidence="2">
    <location>
        <begin position="581"/>
        <end position="607"/>
    </location>
</feature>
<protein>
    <recommendedName>
        <fullName evidence="3">Pseudouridine synthase RsuA/RluA-like domain-containing protein</fullName>
    </recommendedName>
</protein>
<evidence type="ECO:0000313" key="4">
    <source>
        <dbReference type="EMBL" id="CEM29349.1"/>
    </source>
</evidence>
<feature type="compositionally biased region" description="Basic and acidic residues" evidence="2">
    <location>
        <begin position="1385"/>
        <end position="1395"/>
    </location>
</feature>
<feature type="region of interest" description="Disordered" evidence="2">
    <location>
        <begin position="103"/>
        <end position="142"/>
    </location>
</feature>
<dbReference type="Pfam" id="PF00849">
    <property type="entry name" value="PseudoU_synth_2"/>
    <property type="match status" value="1"/>
</dbReference>
<sequence length="1516" mass="163546">MAAAAALSQSSGACGDGSGEDNKAQWIPIFGLTAHKTRLTLQDDGRSALFAGASKGSDGCAAAYRLELEGGEGRDVSAADLAELFVQAIKDGTITAKDLLEAPPAESSAAPEPPIAPPAAPQLAADTPTEAPPAAAAAAAVAVAAADEGQQVQEQQQPESENAVGDGAIAIKNHPSDEIAWLQDIFGDTADDASPAALPAPAPPPSPRPSPATAPAAAAAAPSEATPAPPPPSPAGADDTADGAEKDLLDDSDNRWLCPGKCGSRWTLEMDECDFCESPVVKRPEWATRKLEEKLARKRAEEEEKEEARKKAEEEESAASAAVQKRSEETVAAAIAAERPSSGEKAAEEAKAAPEEPTCEAPSLPAASPPPAEQPVPLEEPPSPPPRPFSLSPPPAPSLPPETPPAPFTAQNAMPQAGPVALRSSAADGAAEKPRKGRLKKPQPQQDDENGEPSKGAEQASIAPGPLKGGSPTSYSVKSRSTAKSKDRGVDEVLTDEMSVSETECKDTSGSVTEEDTSEEEDANVQGADFVVERIGEYAKSRNGRGKWRTYWEGFKKPTWQRRRHFSTPLDEDIETQMLTAKRKWKKKQIVEKMRKRKAKAKAKKSASNKSDTPPSAAPRSLSPAGSAKPKAVPAAKKKLKKTDTHPQPRPLSPAKAPAADVAQADSDRGKKADKSDKGSSPADTPSASVGSSFDALPNKAPKKRKGEEKDQDGETKKRKMDKAKTDGTLPTAAVELPPFPALFSDKGDSGEGTAEQKAKASEKKAAKEVSPASKKSADGSRLNGAAGEQPKSQNSSRKVDPAKVVRRTAIKRKEKKPDAQKPAAAPSFLRSSTLPVPQSASLLSAPDAAGAPARPSPPGERADERRRGPLLKPDIHAEYATTWVISKPQGWECCTDKVDPRLWEDEKQLSEADKPQLAVWAYFNLGQPEPWRPEFATNPEKRQCKMPALFGRKDLSNGFMQRLDMNTSGLLMLAKDERTYQHLRNVQRKGPGFVKIYKAMVLGVPSPPIGTIKNYITNQADERGFVSKEHDTGSETDKAITHYALQDVLTMGPPHTAQENEVVSIVHLKIDTGKTHQIRVHMGGENGWPLLWDTKYMSDHHRREYWQMRQLLGRHFLHSFHLAFESPVFDDRGKLAGVEKASLVSVLPEDLFAVQQKFTPDPVRLARAYEGHDDLVRQPPQHRCLAAPAIARRACLTAAEFDSGVGLLDVEEVKQGVQLTDKEIKEGTREELQNCVRPPTGQPPLMDPQLLAHTATPPMTPSLPALISPVIDGPASATEPKASATAPPPGAHRQPPNAVRPPDIRGGPQPEEGPPRPSADRRMPPGREVVRPAPRHREDGKRADGPSPPQRRPYDGQRRCDDRPVSVRPSPRGRGSPGRPRSPPIRERERERGVHSPHRPAHHDRAHNRSPIGAPRHSREGGNMSIDRVGPRERDRGRDGDERGRDRDKRERSPPRKPFSPGPRSKNPRVDDRGPRDITRGGSSRSPQPRRDGRGPPPPPPRQDYKWSSHRGGKR</sequence>
<dbReference type="VEuPathDB" id="CryptoDB:Vbra_6285"/>
<feature type="compositionally biased region" description="Basic and acidic residues" evidence="2">
    <location>
        <begin position="1353"/>
        <end position="1366"/>
    </location>
</feature>
<dbReference type="GO" id="GO:0003723">
    <property type="term" value="F:RNA binding"/>
    <property type="evidence" value="ECO:0007669"/>
    <property type="project" value="InterPro"/>
</dbReference>
<gene>
    <name evidence="4" type="ORF">Vbra_6285</name>
</gene>
<dbReference type="InterPro" id="IPR050188">
    <property type="entry name" value="RluA_PseudoU_synthase"/>
</dbReference>
<dbReference type="GO" id="GO:0009982">
    <property type="term" value="F:pseudouridine synthase activity"/>
    <property type="evidence" value="ECO:0007669"/>
    <property type="project" value="InterPro"/>
</dbReference>
<evidence type="ECO:0000256" key="1">
    <source>
        <dbReference type="ARBA" id="ARBA00010876"/>
    </source>
</evidence>
<feature type="compositionally biased region" description="Basic and acidic residues" evidence="2">
    <location>
        <begin position="706"/>
        <end position="716"/>
    </location>
</feature>
<dbReference type="STRING" id="1169540.A0A0G4GHZ3"/>
<dbReference type="PANTHER" id="PTHR21600">
    <property type="entry name" value="MITOCHONDRIAL RNA PSEUDOURIDINE SYNTHASE"/>
    <property type="match status" value="1"/>
</dbReference>
<feature type="compositionally biased region" description="Pro residues" evidence="2">
    <location>
        <begin position="111"/>
        <end position="120"/>
    </location>
</feature>
<reference evidence="4 5" key="1">
    <citation type="submission" date="2014-11" db="EMBL/GenBank/DDBJ databases">
        <authorList>
            <person name="Zhu J."/>
            <person name="Qi W."/>
            <person name="Song R."/>
        </authorList>
    </citation>
    <scope>NUCLEOTIDE SEQUENCE [LARGE SCALE GENOMIC DNA]</scope>
</reference>
<keyword evidence="5" id="KW-1185">Reference proteome</keyword>
<feature type="compositionally biased region" description="Basic residues" evidence="2">
    <location>
        <begin position="1396"/>
        <end position="1409"/>
    </location>
</feature>
<evidence type="ECO:0000256" key="2">
    <source>
        <dbReference type="SAM" id="MobiDB-lite"/>
    </source>
</evidence>
<feature type="compositionally biased region" description="Polar residues" evidence="2">
    <location>
        <begin position="471"/>
        <end position="482"/>
    </location>
</feature>
<feature type="compositionally biased region" description="Basic residues" evidence="2">
    <location>
        <begin position="805"/>
        <end position="815"/>
    </location>
</feature>
<dbReference type="Proteomes" id="UP000041254">
    <property type="component" value="Unassembled WGS sequence"/>
</dbReference>
<feature type="compositionally biased region" description="Polar residues" evidence="2">
    <location>
        <begin position="682"/>
        <end position="692"/>
    </location>
</feature>
<evidence type="ECO:0000259" key="3">
    <source>
        <dbReference type="Pfam" id="PF00849"/>
    </source>
</evidence>
<feature type="compositionally biased region" description="Low complexity" evidence="2">
    <location>
        <begin position="355"/>
        <end position="366"/>
    </location>
</feature>
<feature type="region of interest" description="Disordered" evidence="2">
    <location>
        <begin position="581"/>
        <end position="872"/>
    </location>
</feature>
<dbReference type="InParanoid" id="A0A0G4GHZ3"/>
<feature type="compositionally biased region" description="Low complexity" evidence="2">
    <location>
        <begin position="838"/>
        <end position="854"/>
    </location>
</feature>
<dbReference type="InterPro" id="IPR020103">
    <property type="entry name" value="PsdUridine_synth_cat_dom_sf"/>
</dbReference>
<dbReference type="CDD" id="cd02869">
    <property type="entry name" value="PseudoU_synth_RluA_like"/>
    <property type="match status" value="1"/>
</dbReference>
<feature type="compositionally biased region" description="Basic and acidic residues" evidence="2">
    <location>
        <begin position="746"/>
        <end position="768"/>
    </location>
</feature>
<feature type="compositionally biased region" description="Low complexity" evidence="2">
    <location>
        <begin position="1367"/>
        <end position="1380"/>
    </location>
</feature>
<organism evidence="4 5">
    <name type="scientific">Vitrella brassicaformis (strain CCMP3155)</name>
    <dbReference type="NCBI Taxonomy" id="1169540"/>
    <lineage>
        <taxon>Eukaryota</taxon>
        <taxon>Sar</taxon>
        <taxon>Alveolata</taxon>
        <taxon>Colpodellida</taxon>
        <taxon>Vitrellaceae</taxon>
        <taxon>Vitrella</taxon>
    </lineage>
</organism>
<evidence type="ECO:0000313" key="5">
    <source>
        <dbReference type="Proteomes" id="UP000041254"/>
    </source>
</evidence>
<feature type="compositionally biased region" description="Low complexity" evidence="2">
    <location>
        <begin position="213"/>
        <end position="226"/>
    </location>
</feature>
<dbReference type="InterPro" id="IPR006145">
    <property type="entry name" value="PsdUridine_synth_RsuA/RluA"/>
</dbReference>
<feature type="region of interest" description="Disordered" evidence="2">
    <location>
        <begin position="190"/>
        <end position="263"/>
    </location>
</feature>
<feature type="region of interest" description="Disordered" evidence="2">
    <location>
        <begin position="277"/>
        <end position="526"/>
    </location>
</feature>
<proteinExistence type="inferred from homology"/>
<feature type="compositionally biased region" description="Basic and acidic residues" evidence="2">
    <location>
        <begin position="243"/>
        <end position="254"/>
    </location>
</feature>
<feature type="compositionally biased region" description="Low complexity" evidence="2">
    <location>
        <begin position="655"/>
        <end position="665"/>
    </location>
</feature>
<feature type="compositionally biased region" description="Acidic residues" evidence="2">
    <location>
        <begin position="513"/>
        <end position="523"/>
    </location>
</feature>
<feature type="compositionally biased region" description="Basic and acidic residues" evidence="2">
    <location>
        <begin position="341"/>
        <end position="354"/>
    </location>
</feature>
<dbReference type="Gene3D" id="3.30.2350.10">
    <property type="entry name" value="Pseudouridine synthase"/>
    <property type="match status" value="1"/>
</dbReference>
<dbReference type="PANTHER" id="PTHR21600:SF44">
    <property type="entry name" value="RIBOSOMAL LARGE SUBUNIT PSEUDOURIDINE SYNTHASE D"/>
    <property type="match status" value="1"/>
</dbReference>
<dbReference type="EMBL" id="CDMY01000672">
    <property type="protein sequence ID" value="CEM29349.1"/>
    <property type="molecule type" value="Genomic_DNA"/>
</dbReference>
<feature type="compositionally biased region" description="Basic and acidic residues" evidence="2">
    <location>
        <begin position="280"/>
        <end position="313"/>
    </location>
</feature>
<dbReference type="GO" id="GO:0000455">
    <property type="term" value="P:enzyme-directed rRNA pseudouridine synthesis"/>
    <property type="evidence" value="ECO:0007669"/>
    <property type="project" value="TreeGrafter"/>
</dbReference>
<feature type="compositionally biased region" description="Basic and acidic residues" evidence="2">
    <location>
        <begin position="861"/>
        <end position="872"/>
    </location>
</feature>
<feature type="compositionally biased region" description="Basic and acidic residues" evidence="2">
    <location>
        <begin position="666"/>
        <end position="678"/>
    </location>
</feature>
<feature type="compositionally biased region" description="Pro residues" evidence="2">
    <location>
        <begin position="367"/>
        <end position="407"/>
    </location>
</feature>